<keyword evidence="6" id="KW-1185">Reference proteome</keyword>
<name>A0A7W8IRV5_9BACL</name>
<gene>
    <name evidence="5" type="ORF">HNQ34_001749</name>
</gene>
<keyword evidence="1" id="KW-0813">Transport</keyword>
<evidence type="ECO:0000256" key="1">
    <source>
        <dbReference type="ARBA" id="ARBA00022448"/>
    </source>
</evidence>
<comment type="caution">
    <text evidence="5">The sequence shown here is derived from an EMBL/GenBank/DDBJ whole genome shotgun (WGS) entry which is preliminary data.</text>
</comment>
<accession>A0A7W8IRV5</accession>
<dbReference type="GO" id="GO:0005524">
    <property type="term" value="F:ATP binding"/>
    <property type="evidence" value="ECO:0007669"/>
    <property type="project" value="UniProtKB-KW"/>
</dbReference>
<dbReference type="EMBL" id="JACHEP010000007">
    <property type="protein sequence ID" value="MBB5324652.1"/>
    <property type="molecule type" value="Genomic_DNA"/>
</dbReference>
<dbReference type="Gene3D" id="3.40.50.300">
    <property type="entry name" value="P-loop containing nucleotide triphosphate hydrolases"/>
    <property type="match status" value="1"/>
</dbReference>
<dbReference type="GO" id="GO:0016887">
    <property type="term" value="F:ATP hydrolysis activity"/>
    <property type="evidence" value="ECO:0007669"/>
    <property type="project" value="InterPro"/>
</dbReference>
<dbReference type="Pfam" id="PF00005">
    <property type="entry name" value="ABC_tran"/>
    <property type="match status" value="1"/>
</dbReference>
<feature type="domain" description="ABC transporter" evidence="4">
    <location>
        <begin position="21"/>
        <end position="54"/>
    </location>
</feature>
<dbReference type="PANTHER" id="PTHR42939:SF1">
    <property type="entry name" value="ABC TRANSPORTER ATP-BINDING PROTEIN ALBC-RELATED"/>
    <property type="match status" value="1"/>
</dbReference>
<evidence type="ECO:0000259" key="4">
    <source>
        <dbReference type="Pfam" id="PF00005"/>
    </source>
</evidence>
<dbReference type="InterPro" id="IPR003439">
    <property type="entry name" value="ABC_transporter-like_ATP-bd"/>
</dbReference>
<keyword evidence="2" id="KW-0547">Nucleotide-binding</keyword>
<sequence length="59" mass="6420">MKPILQLKHVRKDIGKKTIIHDLSLDVFAGEVFGLLGPNGAGKTTTIRMIVGLMGITKF</sequence>
<dbReference type="Proteomes" id="UP000520011">
    <property type="component" value="Unassembled WGS sequence"/>
</dbReference>
<evidence type="ECO:0000313" key="5">
    <source>
        <dbReference type="EMBL" id="MBB5324652.1"/>
    </source>
</evidence>
<protein>
    <submittedName>
        <fullName evidence="5">ABC-type multidrug transport system ATPase subunit</fullName>
    </submittedName>
</protein>
<evidence type="ECO:0000256" key="3">
    <source>
        <dbReference type="ARBA" id="ARBA00022840"/>
    </source>
</evidence>
<dbReference type="SUPFAM" id="SSF52540">
    <property type="entry name" value="P-loop containing nucleoside triphosphate hydrolases"/>
    <property type="match status" value="1"/>
</dbReference>
<evidence type="ECO:0000313" key="6">
    <source>
        <dbReference type="Proteomes" id="UP000520011"/>
    </source>
</evidence>
<organism evidence="5 6">
    <name type="scientific">Anoxybacteroides tepidamans</name>
    <dbReference type="NCBI Taxonomy" id="265948"/>
    <lineage>
        <taxon>Bacteria</taxon>
        <taxon>Bacillati</taxon>
        <taxon>Bacillota</taxon>
        <taxon>Bacilli</taxon>
        <taxon>Bacillales</taxon>
        <taxon>Anoxybacillaceae</taxon>
        <taxon>Anoxybacteroides</taxon>
    </lineage>
</organism>
<dbReference type="AlphaFoldDB" id="A0A7W8IRV5"/>
<dbReference type="InterPro" id="IPR051782">
    <property type="entry name" value="ABC_Transporter_VariousFunc"/>
</dbReference>
<dbReference type="InterPro" id="IPR027417">
    <property type="entry name" value="P-loop_NTPase"/>
</dbReference>
<dbReference type="PANTHER" id="PTHR42939">
    <property type="entry name" value="ABC TRANSPORTER ATP-BINDING PROTEIN ALBC-RELATED"/>
    <property type="match status" value="1"/>
</dbReference>
<proteinExistence type="predicted"/>
<evidence type="ECO:0000256" key="2">
    <source>
        <dbReference type="ARBA" id="ARBA00022741"/>
    </source>
</evidence>
<reference evidence="5 6" key="1">
    <citation type="submission" date="2020-08" db="EMBL/GenBank/DDBJ databases">
        <title>Genomic Encyclopedia of Type Strains, Phase IV (KMG-IV): sequencing the most valuable type-strain genomes for metagenomic binning, comparative biology and taxonomic classification.</title>
        <authorList>
            <person name="Goeker M."/>
        </authorList>
    </citation>
    <scope>NUCLEOTIDE SEQUENCE [LARGE SCALE GENOMIC DNA]</scope>
    <source>
        <strain evidence="5 6">DSM 16325</strain>
    </source>
</reference>
<keyword evidence="3" id="KW-0067">ATP-binding</keyword>